<dbReference type="PATRIC" id="fig|1003195.29.peg.1698"/>
<dbReference type="Proteomes" id="UP000007842">
    <property type="component" value="Chromosome"/>
</dbReference>
<evidence type="ECO:0000313" key="1">
    <source>
        <dbReference type="EMBL" id="AEW94064.1"/>
    </source>
</evidence>
<dbReference type="HOGENOM" id="CLU_1446856_0_0_11"/>
<name>G8WP31_STREN</name>
<dbReference type="EMBL" id="CP003219">
    <property type="protein sequence ID" value="AEW94064.1"/>
    <property type="molecule type" value="Genomic_DNA"/>
</dbReference>
<dbReference type="AlphaFoldDB" id="G8WP31"/>
<reference evidence="2" key="1">
    <citation type="submission" date="2011-12" db="EMBL/GenBank/DDBJ databases">
        <title>Complete genome sequence of Streptomyces cattleya strain DSM 46488.</title>
        <authorList>
            <person name="Ou H.-Y."/>
            <person name="Li P."/>
            <person name="Zhao C."/>
            <person name="O'Hagan D."/>
            <person name="Deng Z."/>
        </authorList>
    </citation>
    <scope>NUCLEOTIDE SEQUENCE [LARGE SCALE GENOMIC DNA]</scope>
    <source>
        <strain evidence="2">ATCC 35852 / DSM 46488 / JCM 4925 / NBRC 14057 / NRRL 8057</strain>
    </source>
</reference>
<keyword evidence="2" id="KW-1185">Reference proteome</keyword>
<accession>G8WP31</accession>
<dbReference type="STRING" id="1003195.SCATT_16930"/>
<evidence type="ECO:0000313" key="2">
    <source>
        <dbReference type="Proteomes" id="UP000007842"/>
    </source>
</evidence>
<sequence>MRTEKDGTIRTDKQLEAAHFNRVKAKLEELHAVGKRKKAAQLRLLGTKARGLRSHPRTGNLEEASKVYEAEALMVEKRKFSKPTCDFRDARRPFPKVTFTYPVIPEHLLEMHEEIAPRDIVMVTRGDDMASRVISSVVCDACATKQIEREGSVKLTIGDDEYDLCGEHGERFRAWFADALKPAQAAA</sequence>
<proteinExistence type="predicted"/>
<gene>
    <name evidence="1" type="ordered locus">SCATT_16930</name>
</gene>
<dbReference type="KEGG" id="scy:SCATT_16930"/>
<organism evidence="1 2">
    <name type="scientific">Streptantibioticus cattleyicolor (strain ATCC 35852 / DSM 46488 / JCM 4925 / NBRC 14057 / NRRL 8057)</name>
    <name type="common">Streptomyces cattleya</name>
    <dbReference type="NCBI Taxonomy" id="1003195"/>
    <lineage>
        <taxon>Bacteria</taxon>
        <taxon>Bacillati</taxon>
        <taxon>Actinomycetota</taxon>
        <taxon>Actinomycetes</taxon>
        <taxon>Kitasatosporales</taxon>
        <taxon>Streptomycetaceae</taxon>
        <taxon>Streptantibioticus</taxon>
    </lineage>
</organism>
<protein>
    <submittedName>
        <fullName evidence="1">Uncharacterized protein</fullName>
    </submittedName>
</protein>